<accession>A0A6H9YJ60</accession>
<evidence type="ECO:0000256" key="9">
    <source>
        <dbReference type="SAM" id="Phobius"/>
    </source>
</evidence>
<evidence type="ECO:0000256" key="3">
    <source>
        <dbReference type="ARBA" id="ARBA00022448"/>
    </source>
</evidence>
<dbReference type="GO" id="GO:0033214">
    <property type="term" value="P:siderophore-iron import into cell"/>
    <property type="evidence" value="ECO:0007669"/>
    <property type="project" value="TreeGrafter"/>
</dbReference>
<evidence type="ECO:0000256" key="2">
    <source>
        <dbReference type="ARBA" id="ARBA00007935"/>
    </source>
</evidence>
<sequence>MPCLNQPDRIFVTRDSTAPAPTARDVASPAAGTAPPPRPLRRPLLIAAAAVALVVLCLASLAIGSRSIPLDLVVRALFDPGHPGVDPETEAIVRSTRMFRTVVAVLAGTALGLAGAVMQGLTRNPLADPGLLGVTAGAAFGTVVAIGVFGITALMGSIWFAFGGTLVATVVVYLLGSRGRGGASPVKLALAGVAITYLLDSLTSGIALTDPEALDRYRYWSSGSLTGHDGGTLLRVAPFLAAGVLLALSIATALNSIALGDDVAVALGRRLGMVRLRAALAVTLLTGTITAVVGPIVFVGLVVPHVVRLITGPDHRWLLPGSMLVAPCLLLAADIIGRVVARPQEIDVSLVAAFLGAPFFIALVRRRRLAEL</sequence>
<protein>
    <submittedName>
        <fullName evidence="10">Iron chelate uptake ABC transporter family permease subunit</fullName>
    </submittedName>
</protein>
<dbReference type="CDD" id="cd06550">
    <property type="entry name" value="TM_ABC_iron-siderophores_like"/>
    <property type="match status" value="1"/>
</dbReference>
<dbReference type="FunFam" id="1.10.3470.10:FF:000001">
    <property type="entry name" value="Vitamin B12 ABC transporter permease BtuC"/>
    <property type="match status" value="1"/>
</dbReference>
<feature type="transmembrane region" description="Helical" evidence="9">
    <location>
        <begin position="348"/>
        <end position="365"/>
    </location>
</feature>
<proteinExistence type="inferred from homology"/>
<comment type="similarity">
    <text evidence="2">Belongs to the binding-protein-dependent transport system permease family. FecCD subfamily.</text>
</comment>
<dbReference type="EMBL" id="WBMT01000016">
    <property type="protein sequence ID" value="KAB2344317.1"/>
    <property type="molecule type" value="Genomic_DNA"/>
</dbReference>
<keyword evidence="7 9" id="KW-0472">Membrane</keyword>
<evidence type="ECO:0000256" key="4">
    <source>
        <dbReference type="ARBA" id="ARBA00022475"/>
    </source>
</evidence>
<feature type="transmembrane region" description="Helical" evidence="9">
    <location>
        <begin position="317"/>
        <end position="336"/>
    </location>
</feature>
<dbReference type="PANTHER" id="PTHR30472">
    <property type="entry name" value="FERRIC ENTEROBACTIN TRANSPORT SYSTEM PERMEASE PROTEIN"/>
    <property type="match status" value="1"/>
</dbReference>
<gene>
    <name evidence="10" type="ORF">F8566_30690</name>
</gene>
<dbReference type="GO" id="GO:0005886">
    <property type="term" value="C:plasma membrane"/>
    <property type="evidence" value="ECO:0007669"/>
    <property type="project" value="UniProtKB-SubCell"/>
</dbReference>
<evidence type="ECO:0000313" key="10">
    <source>
        <dbReference type="EMBL" id="KAB2344317.1"/>
    </source>
</evidence>
<feature type="region of interest" description="Disordered" evidence="8">
    <location>
        <begin position="14"/>
        <end position="36"/>
    </location>
</feature>
<dbReference type="Proteomes" id="UP000468735">
    <property type="component" value="Unassembled WGS sequence"/>
</dbReference>
<dbReference type="AlphaFoldDB" id="A0A6H9YJ60"/>
<feature type="transmembrane region" description="Helical" evidence="9">
    <location>
        <begin position="98"/>
        <end position="118"/>
    </location>
</feature>
<dbReference type="GO" id="GO:0022857">
    <property type="term" value="F:transmembrane transporter activity"/>
    <property type="evidence" value="ECO:0007669"/>
    <property type="project" value="InterPro"/>
</dbReference>
<evidence type="ECO:0000313" key="11">
    <source>
        <dbReference type="Proteomes" id="UP000468735"/>
    </source>
</evidence>
<keyword evidence="6 9" id="KW-1133">Transmembrane helix</keyword>
<name>A0A6H9YJ60_9ACTN</name>
<dbReference type="SUPFAM" id="SSF81345">
    <property type="entry name" value="ABC transporter involved in vitamin B12 uptake, BtuC"/>
    <property type="match status" value="1"/>
</dbReference>
<organism evidence="10 11">
    <name type="scientific">Actinomadura rudentiformis</name>
    <dbReference type="NCBI Taxonomy" id="359158"/>
    <lineage>
        <taxon>Bacteria</taxon>
        <taxon>Bacillati</taxon>
        <taxon>Actinomycetota</taxon>
        <taxon>Actinomycetes</taxon>
        <taxon>Streptosporangiales</taxon>
        <taxon>Thermomonosporaceae</taxon>
        <taxon>Actinomadura</taxon>
    </lineage>
</organism>
<dbReference type="InterPro" id="IPR000522">
    <property type="entry name" value="ABC_transptr_permease_BtuC"/>
</dbReference>
<dbReference type="Pfam" id="PF01032">
    <property type="entry name" value="FecCD"/>
    <property type="match status" value="1"/>
</dbReference>
<keyword evidence="5 9" id="KW-0812">Transmembrane</keyword>
<keyword evidence="4" id="KW-1003">Cell membrane</keyword>
<reference evidence="10 11" key="1">
    <citation type="submission" date="2019-09" db="EMBL/GenBank/DDBJ databases">
        <title>Actinomadura physcomitrii sp. nov., a novel actinomycete isolated from moss [Physcomitrium sphaericum (Ludw) Fuernr].</title>
        <authorList>
            <person name="Zhuang X."/>
            <person name="Liu C."/>
        </authorList>
    </citation>
    <scope>NUCLEOTIDE SEQUENCE [LARGE SCALE GENOMIC DNA]</scope>
    <source>
        <strain evidence="10 11">HMC1</strain>
    </source>
</reference>
<feature type="transmembrane region" description="Helical" evidence="9">
    <location>
        <begin position="236"/>
        <end position="257"/>
    </location>
</feature>
<evidence type="ECO:0000256" key="6">
    <source>
        <dbReference type="ARBA" id="ARBA00022989"/>
    </source>
</evidence>
<dbReference type="Gene3D" id="1.10.3470.10">
    <property type="entry name" value="ABC transporter involved in vitamin B12 uptake, BtuC"/>
    <property type="match status" value="1"/>
</dbReference>
<evidence type="ECO:0000256" key="1">
    <source>
        <dbReference type="ARBA" id="ARBA00004651"/>
    </source>
</evidence>
<feature type="transmembrane region" description="Helical" evidence="9">
    <location>
        <begin position="157"/>
        <end position="176"/>
    </location>
</feature>
<dbReference type="InterPro" id="IPR037294">
    <property type="entry name" value="ABC_BtuC-like"/>
</dbReference>
<evidence type="ECO:0000256" key="5">
    <source>
        <dbReference type="ARBA" id="ARBA00022692"/>
    </source>
</evidence>
<keyword evidence="11" id="KW-1185">Reference proteome</keyword>
<keyword evidence="3" id="KW-0813">Transport</keyword>
<evidence type="ECO:0000256" key="7">
    <source>
        <dbReference type="ARBA" id="ARBA00023136"/>
    </source>
</evidence>
<comment type="subcellular location">
    <subcellularLocation>
        <location evidence="1">Cell membrane</location>
        <topology evidence="1">Multi-pass membrane protein</topology>
    </subcellularLocation>
</comment>
<feature type="transmembrane region" description="Helical" evidence="9">
    <location>
        <begin position="44"/>
        <end position="63"/>
    </location>
</feature>
<evidence type="ECO:0000256" key="8">
    <source>
        <dbReference type="SAM" id="MobiDB-lite"/>
    </source>
</evidence>
<feature type="transmembrane region" description="Helical" evidence="9">
    <location>
        <begin position="130"/>
        <end position="151"/>
    </location>
</feature>
<feature type="transmembrane region" description="Helical" evidence="9">
    <location>
        <begin position="278"/>
        <end position="305"/>
    </location>
</feature>
<dbReference type="OrthoDB" id="9782305at2"/>
<dbReference type="PANTHER" id="PTHR30472:SF1">
    <property type="entry name" value="FE(3+) DICITRATE TRANSPORT SYSTEM PERMEASE PROTEIN FECC-RELATED"/>
    <property type="match status" value="1"/>
</dbReference>
<comment type="caution">
    <text evidence="10">The sequence shown here is derived from an EMBL/GenBank/DDBJ whole genome shotgun (WGS) entry which is preliminary data.</text>
</comment>